<reference evidence="2 3" key="1">
    <citation type="submission" date="2017-05" db="EMBL/GenBank/DDBJ databases">
        <authorList>
            <person name="Varghese N."/>
            <person name="Submissions S."/>
        </authorList>
    </citation>
    <scope>NUCLEOTIDE SEQUENCE [LARGE SCALE GENOMIC DNA]</scope>
    <source>
        <strain evidence="2 3">DSM 15949</strain>
    </source>
</reference>
<name>A0ABY1P2A9_9HYPH</name>
<dbReference type="Gene3D" id="2.10.70.10">
    <property type="entry name" value="Complement Module, domain 1"/>
    <property type="match status" value="1"/>
</dbReference>
<dbReference type="Proteomes" id="UP001157914">
    <property type="component" value="Unassembled WGS sequence"/>
</dbReference>
<accession>A0ABY1P2A9</accession>
<evidence type="ECO:0000313" key="2">
    <source>
        <dbReference type="EMBL" id="SMP23856.1"/>
    </source>
</evidence>
<feature type="region of interest" description="Disordered" evidence="1">
    <location>
        <begin position="1"/>
        <end position="32"/>
    </location>
</feature>
<gene>
    <name evidence="2" type="ORF">SAMN06265374_2313</name>
</gene>
<proteinExistence type="predicted"/>
<protein>
    <submittedName>
        <fullName evidence="2">Hemin uptake protein HemP</fullName>
    </submittedName>
</protein>
<organism evidence="2 3">
    <name type="scientific">Roseibium denhamense</name>
    <dbReference type="NCBI Taxonomy" id="76305"/>
    <lineage>
        <taxon>Bacteria</taxon>
        <taxon>Pseudomonadati</taxon>
        <taxon>Pseudomonadota</taxon>
        <taxon>Alphaproteobacteria</taxon>
        <taxon>Hyphomicrobiales</taxon>
        <taxon>Stappiaceae</taxon>
        <taxon>Roseibium</taxon>
    </lineage>
</organism>
<dbReference type="InterPro" id="IPR019600">
    <property type="entry name" value="Hemin_uptake_protein_HemP"/>
</dbReference>
<evidence type="ECO:0000313" key="3">
    <source>
        <dbReference type="Proteomes" id="UP001157914"/>
    </source>
</evidence>
<comment type="caution">
    <text evidence="2">The sequence shown here is derived from an EMBL/GenBank/DDBJ whole genome shotgun (WGS) entry which is preliminary data.</text>
</comment>
<evidence type="ECO:0000256" key="1">
    <source>
        <dbReference type="SAM" id="MobiDB-lite"/>
    </source>
</evidence>
<sequence length="70" mass="7979">MTPLTNTRKTRLTLASSQVPPVQAPKPRRATKPELKTDELFVGTREIHILHNEDTYRLSITKQGKLILTK</sequence>
<feature type="compositionally biased region" description="Polar residues" evidence="1">
    <location>
        <begin position="1"/>
        <end position="20"/>
    </location>
</feature>
<dbReference type="Pfam" id="PF10636">
    <property type="entry name" value="hemP"/>
    <property type="match status" value="1"/>
</dbReference>
<dbReference type="RefSeq" id="WP_155193639.1">
    <property type="nucleotide sequence ID" value="NZ_BAAAEA010000002.1"/>
</dbReference>
<dbReference type="EMBL" id="FXTT01000003">
    <property type="protein sequence ID" value="SMP23856.1"/>
    <property type="molecule type" value="Genomic_DNA"/>
</dbReference>
<keyword evidence="3" id="KW-1185">Reference proteome</keyword>